<dbReference type="PROSITE" id="PS50943">
    <property type="entry name" value="HTH_CROC1"/>
    <property type="match status" value="1"/>
</dbReference>
<dbReference type="Pfam" id="PF19054">
    <property type="entry name" value="DUF5753"/>
    <property type="match status" value="1"/>
</dbReference>
<comment type="caution">
    <text evidence="2">The sequence shown here is derived from an EMBL/GenBank/DDBJ whole genome shotgun (WGS) entry which is preliminary data.</text>
</comment>
<keyword evidence="3" id="KW-1185">Reference proteome</keyword>
<dbReference type="Proteomes" id="UP000305778">
    <property type="component" value="Unassembled WGS sequence"/>
</dbReference>
<name>A0A4U0SAG4_9ACTN</name>
<dbReference type="GO" id="GO:0003677">
    <property type="term" value="F:DNA binding"/>
    <property type="evidence" value="ECO:0007669"/>
    <property type="project" value="InterPro"/>
</dbReference>
<evidence type="ECO:0000313" key="2">
    <source>
        <dbReference type="EMBL" id="TKA06192.1"/>
    </source>
</evidence>
<dbReference type="SUPFAM" id="SSF47413">
    <property type="entry name" value="lambda repressor-like DNA-binding domains"/>
    <property type="match status" value="1"/>
</dbReference>
<evidence type="ECO:0000313" key="3">
    <source>
        <dbReference type="Proteomes" id="UP000305778"/>
    </source>
</evidence>
<proteinExistence type="predicted"/>
<gene>
    <name evidence="2" type="ORF">FCI23_32855</name>
</gene>
<protein>
    <submittedName>
        <fullName evidence="2">Helix-turn-helix transcriptional regulator</fullName>
    </submittedName>
</protein>
<organism evidence="2 3">
    <name type="scientific">Actinacidiphila oryziradicis</name>
    <dbReference type="NCBI Taxonomy" id="2571141"/>
    <lineage>
        <taxon>Bacteria</taxon>
        <taxon>Bacillati</taxon>
        <taxon>Actinomycetota</taxon>
        <taxon>Actinomycetes</taxon>
        <taxon>Kitasatosporales</taxon>
        <taxon>Streptomycetaceae</taxon>
        <taxon>Actinacidiphila</taxon>
    </lineage>
</organism>
<dbReference type="InterPro" id="IPR043917">
    <property type="entry name" value="DUF5753"/>
</dbReference>
<feature type="domain" description="HTH cro/C1-type" evidence="1">
    <location>
        <begin position="21"/>
        <end position="79"/>
    </location>
</feature>
<dbReference type="Pfam" id="PF13560">
    <property type="entry name" value="HTH_31"/>
    <property type="match status" value="1"/>
</dbReference>
<dbReference type="EMBL" id="SUMC01000042">
    <property type="protein sequence ID" value="TKA06192.1"/>
    <property type="molecule type" value="Genomic_DNA"/>
</dbReference>
<dbReference type="InterPro" id="IPR001387">
    <property type="entry name" value="Cro/C1-type_HTH"/>
</dbReference>
<dbReference type="CDD" id="cd00093">
    <property type="entry name" value="HTH_XRE"/>
    <property type="match status" value="1"/>
</dbReference>
<reference evidence="2 3" key="1">
    <citation type="submission" date="2019-04" db="EMBL/GenBank/DDBJ databases">
        <title>Streptomyces oryziradicis sp. nov., a novel actinomycete isolated from rhizosphere soil of rice (Oryza sativa L.).</title>
        <authorList>
            <person name="Li C."/>
        </authorList>
    </citation>
    <scope>NUCLEOTIDE SEQUENCE [LARGE SCALE GENOMIC DNA]</scope>
    <source>
        <strain evidence="2 3">NEAU-C40</strain>
    </source>
</reference>
<dbReference type="SMART" id="SM00530">
    <property type="entry name" value="HTH_XRE"/>
    <property type="match status" value="1"/>
</dbReference>
<evidence type="ECO:0000259" key="1">
    <source>
        <dbReference type="PROSITE" id="PS50943"/>
    </source>
</evidence>
<dbReference type="InterPro" id="IPR010982">
    <property type="entry name" value="Lambda_DNA-bd_dom_sf"/>
</dbReference>
<accession>A0A4U0SAG4</accession>
<dbReference type="OrthoDB" id="4285266at2"/>
<dbReference type="Gene3D" id="1.10.260.40">
    <property type="entry name" value="lambda repressor-like DNA-binding domains"/>
    <property type="match status" value="1"/>
</dbReference>
<sequence>MSEARPASAPTVMRVVLGKRLQYLREKAGLSYEQAARSLDVTHATIRRMEKAEVGLRIPYVEKLLQTYGITKSCEVEDFLALARDANRPGWWHRFRDVLPEWFSAFVSLEGAAELIRAYEPHYVPGLLQTDDYARAVLRAGRPQASRQEVERSVALRTERQALLTRENPPLLWVVMDETVLRRPIGGPEVMRAQVDRLIEACSQPNVRLQVMPFASGPHPAMYGPFHVFRFQEQPELPDIVYIESLVGAVYLDERDDVSAFREALDRMSAQALPTHRTEAFLDSVRKEIQP</sequence>
<dbReference type="AlphaFoldDB" id="A0A4U0SAG4"/>